<evidence type="ECO:0000259" key="2">
    <source>
        <dbReference type="PROSITE" id="PS51832"/>
    </source>
</evidence>
<dbReference type="AlphaFoldDB" id="A0A7W5B816"/>
<evidence type="ECO:0000259" key="1">
    <source>
        <dbReference type="PROSITE" id="PS50043"/>
    </source>
</evidence>
<sequence>MNISTAACPPAWVSTSECLRALAFVGDLAAARLSIPRHPSWLVAALNHSPPACGERPNGMLSLEEMADLIDLQQPWLCGHSRRVAMAAQRAASQMGLDEQVRQRCYRAGLVHGIGRGAIPSEIWSVAGPLSSAVREQLRLAPYWTWRALREVEGLAQDAEIASYAGERLDGSGNFRGAIGAVTPLEGQVLAAASAWIALQAARPWRPAYSSELSGALLAQEAAAGRFHPVVVEVLRGAQDGAAPSASAAASISLSERESEVLRAISQGQTNKQVARQLAISPRTVGTHVESAFRKLGCTTRAAAALKARTLRLI</sequence>
<dbReference type="Gene3D" id="1.10.10.10">
    <property type="entry name" value="Winged helix-like DNA-binding domain superfamily/Winged helix DNA-binding domain"/>
    <property type="match status" value="1"/>
</dbReference>
<dbReference type="PROSITE" id="PS51832">
    <property type="entry name" value="HD_GYP"/>
    <property type="match status" value="1"/>
</dbReference>
<dbReference type="PANTHER" id="PTHR45228:SF1">
    <property type="entry name" value="CYCLIC DI-GMP PHOSPHODIESTERASE TM_0186"/>
    <property type="match status" value="1"/>
</dbReference>
<dbReference type="RefSeq" id="WP_183439842.1">
    <property type="nucleotide sequence ID" value="NZ_JACHXD010000002.1"/>
</dbReference>
<dbReference type="CDD" id="cd06170">
    <property type="entry name" value="LuxR_C_like"/>
    <property type="match status" value="1"/>
</dbReference>
<accession>A0A7W5B816</accession>
<name>A0A7W5B816_9BURK</name>
<reference evidence="3 4" key="1">
    <citation type="submission" date="2020-08" db="EMBL/GenBank/DDBJ databases">
        <title>Genomic Encyclopedia of Type Strains, Phase III (KMG-III): the genomes of soil and plant-associated and newly described type strains.</title>
        <authorList>
            <person name="Whitman W."/>
        </authorList>
    </citation>
    <scope>NUCLEOTIDE SEQUENCE [LARGE SCALE GENOMIC DNA]</scope>
    <source>
        <strain evidence="3 4">CECT 8897</strain>
    </source>
</reference>
<dbReference type="PROSITE" id="PS50043">
    <property type="entry name" value="HTH_LUXR_2"/>
    <property type="match status" value="1"/>
</dbReference>
<proteinExistence type="predicted"/>
<comment type="caution">
    <text evidence="3">The sequence shown here is derived from an EMBL/GenBank/DDBJ whole genome shotgun (WGS) entry which is preliminary data.</text>
</comment>
<dbReference type="Gene3D" id="1.10.3210.10">
    <property type="entry name" value="Hypothetical protein af1432"/>
    <property type="match status" value="1"/>
</dbReference>
<protein>
    <submittedName>
        <fullName evidence="3">HD-GYP domain-containing protein (C-di-GMP phosphodiesterase class II)</fullName>
    </submittedName>
</protein>
<dbReference type="GO" id="GO:0006355">
    <property type="term" value="P:regulation of DNA-templated transcription"/>
    <property type="evidence" value="ECO:0007669"/>
    <property type="project" value="InterPro"/>
</dbReference>
<evidence type="ECO:0000313" key="3">
    <source>
        <dbReference type="EMBL" id="MBB3117910.1"/>
    </source>
</evidence>
<feature type="domain" description="HD-GYP" evidence="2">
    <location>
        <begin position="55"/>
        <end position="251"/>
    </location>
</feature>
<feature type="domain" description="HTH luxR-type" evidence="1">
    <location>
        <begin position="247"/>
        <end position="312"/>
    </location>
</feature>
<evidence type="ECO:0000313" key="4">
    <source>
        <dbReference type="Proteomes" id="UP000541535"/>
    </source>
</evidence>
<dbReference type="GO" id="GO:0008081">
    <property type="term" value="F:phosphoric diester hydrolase activity"/>
    <property type="evidence" value="ECO:0007669"/>
    <property type="project" value="UniProtKB-ARBA"/>
</dbReference>
<gene>
    <name evidence="3" type="ORF">FHS03_000936</name>
</gene>
<dbReference type="SUPFAM" id="SSF46894">
    <property type="entry name" value="C-terminal effector domain of the bipartite response regulators"/>
    <property type="match status" value="1"/>
</dbReference>
<dbReference type="CDD" id="cd00077">
    <property type="entry name" value="HDc"/>
    <property type="match status" value="1"/>
</dbReference>
<dbReference type="SMART" id="SM00421">
    <property type="entry name" value="HTH_LUXR"/>
    <property type="match status" value="1"/>
</dbReference>
<dbReference type="Proteomes" id="UP000541535">
    <property type="component" value="Unassembled WGS sequence"/>
</dbReference>
<dbReference type="InterPro" id="IPR037522">
    <property type="entry name" value="HD_GYP_dom"/>
</dbReference>
<dbReference type="PANTHER" id="PTHR45228">
    <property type="entry name" value="CYCLIC DI-GMP PHOSPHODIESTERASE TM_0186-RELATED"/>
    <property type="match status" value="1"/>
</dbReference>
<dbReference type="InterPro" id="IPR036388">
    <property type="entry name" value="WH-like_DNA-bd_sf"/>
</dbReference>
<dbReference type="GO" id="GO:0003677">
    <property type="term" value="F:DNA binding"/>
    <property type="evidence" value="ECO:0007669"/>
    <property type="project" value="InterPro"/>
</dbReference>
<dbReference type="InterPro" id="IPR052020">
    <property type="entry name" value="Cyclic_di-GMP/3'3'-cGAMP_PDE"/>
</dbReference>
<dbReference type="Pfam" id="PF13487">
    <property type="entry name" value="HD_5"/>
    <property type="match status" value="1"/>
</dbReference>
<dbReference type="SUPFAM" id="SSF109604">
    <property type="entry name" value="HD-domain/PDEase-like"/>
    <property type="match status" value="1"/>
</dbReference>
<keyword evidence="4" id="KW-1185">Reference proteome</keyword>
<dbReference type="InterPro" id="IPR000792">
    <property type="entry name" value="Tscrpt_reg_LuxR_C"/>
</dbReference>
<dbReference type="InterPro" id="IPR016032">
    <property type="entry name" value="Sig_transdc_resp-reg_C-effctor"/>
</dbReference>
<organism evidence="3 4">
    <name type="scientific">Pseudoduganella violacea</name>
    <dbReference type="NCBI Taxonomy" id="1715466"/>
    <lineage>
        <taxon>Bacteria</taxon>
        <taxon>Pseudomonadati</taxon>
        <taxon>Pseudomonadota</taxon>
        <taxon>Betaproteobacteria</taxon>
        <taxon>Burkholderiales</taxon>
        <taxon>Oxalobacteraceae</taxon>
        <taxon>Telluria group</taxon>
        <taxon>Pseudoduganella</taxon>
    </lineage>
</organism>
<dbReference type="InterPro" id="IPR003607">
    <property type="entry name" value="HD/PDEase_dom"/>
</dbReference>
<dbReference type="EMBL" id="JACHXD010000002">
    <property type="protein sequence ID" value="MBB3117910.1"/>
    <property type="molecule type" value="Genomic_DNA"/>
</dbReference>
<dbReference type="PRINTS" id="PR00038">
    <property type="entry name" value="HTHLUXR"/>
</dbReference>
<dbReference type="PROSITE" id="PS00622">
    <property type="entry name" value="HTH_LUXR_1"/>
    <property type="match status" value="1"/>
</dbReference>
<dbReference type="Pfam" id="PF00196">
    <property type="entry name" value="GerE"/>
    <property type="match status" value="1"/>
</dbReference>